<organism evidence="2 3">
    <name type="scientific">Streptomyces dioscori</name>
    <dbReference type="NCBI Taxonomy" id="2109333"/>
    <lineage>
        <taxon>Bacteria</taxon>
        <taxon>Bacillati</taxon>
        <taxon>Actinomycetota</taxon>
        <taxon>Actinomycetes</taxon>
        <taxon>Kitasatosporales</taxon>
        <taxon>Streptomycetaceae</taxon>
        <taxon>Streptomyces</taxon>
        <taxon>Streptomyces aurantiacus group</taxon>
    </lineage>
</organism>
<evidence type="ECO:0000259" key="1">
    <source>
        <dbReference type="Pfam" id="PF03364"/>
    </source>
</evidence>
<evidence type="ECO:0000313" key="3">
    <source>
        <dbReference type="Proteomes" id="UP000240429"/>
    </source>
</evidence>
<gene>
    <name evidence="2" type="ORF">C6Y14_22895</name>
</gene>
<dbReference type="Proteomes" id="UP000240429">
    <property type="component" value="Unassembled WGS sequence"/>
</dbReference>
<reference evidence="2 3" key="1">
    <citation type="submission" date="2018-03" db="EMBL/GenBank/DDBJ databases">
        <title>Streptomyces dioscori sp. nov., a novel endophytic actinobacterium isolated from bulbil of Dioscorea bulbifera L.</title>
        <authorList>
            <person name="Zhikuan W."/>
        </authorList>
    </citation>
    <scope>NUCLEOTIDE SEQUENCE [LARGE SCALE GENOMIC DNA]</scope>
    <source>
        <strain evidence="2 3">A217</strain>
    </source>
</reference>
<dbReference type="SUPFAM" id="SSF55961">
    <property type="entry name" value="Bet v1-like"/>
    <property type="match status" value="1"/>
</dbReference>
<comment type="caution">
    <text evidence="2">The sequence shown here is derived from an EMBL/GenBank/DDBJ whole genome shotgun (WGS) entry which is preliminary data.</text>
</comment>
<name>A0A2P8Q3S4_9ACTN</name>
<dbReference type="AlphaFoldDB" id="A0A2P8Q3S4"/>
<protein>
    <recommendedName>
        <fullName evidence="1">Coenzyme Q-binding protein COQ10 START domain-containing protein</fullName>
    </recommendedName>
</protein>
<sequence length="150" mass="17016">MPVVTVSERLHASAASVWERVCDVESYPAFMEVVISTKVYNETARDDGGTEAMTDWEVLLKGSVLKWTEHEVRDHRARRIQYTQVSGDLEVFQGYWQVVAETDTVTRVTLQVEFEIGIAMLKPMLEPVAVRAIERNSTDMLLALGERATR</sequence>
<dbReference type="InterPro" id="IPR023393">
    <property type="entry name" value="START-like_dom_sf"/>
</dbReference>
<dbReference type="Gene3D" id="3.30.530.20">
    <property type="match status" value="1"/>
</dbReference>
<feature type="domain" description="Coenzyme Q-binding protein COQ10 START" evidence="1">
    <location>
        <begin position="11"/>
        <end position="140"/>
    </location>
</feature>
<keyword evidence="3" id="KW-1185">Reference proteome</keyword>
<evidence type="ECO:0000313" key="2">
    <source>
        <dbReference type="EMBL" id="PSM40863.1"/>
    </source>
</evidence>
<dbReference type="Pfam" id="PF03364">
    <property type="entry name" value="Polyketide_cyc"/>
    <property type="match status" value="1"/>
</dbReference>
<dbReference type="EMBL" id="PYBJ01000016">
    <property type="protein sequence ID" value="PSM40863.1"/>
    <property type="molecule type" value="Genomic_DNA"/>
</dbReference>
<proteinExistence type="predicted"/>
<dbReference type="RefSeq" id="WP_107018669.1">
    <property type="nucleotide sequence ID" value="NZ_KZ679046.1"/>
</dbReference>
<dbReference type="InterPro" id="IPR005031">
    <property type="entry name" value="COQ10_START"/>
</dbReference>
<accession>A0A2P8Q3S4</accession>
<dbReference type="OrthoDB" id="9134299at2"/>